<dbReference type="SMART" id="SM00355">
    <property type="entry name" value="ZnF_C2H2"/>
    <property type="match status" value="13"/>
</dbReference>
<dbReference type="EMBL" id="OA882066">
    <property type="protein sequence ID" value="CAD7272417.1"/>
    <property type="molecule type" value="Genomic_DNA"/>
</dbReference>
<evidence type="ECO:0000256" key="8">
    <source>
        <dbReference type="ARBA" id="ARBA00023163"/>
    </source>
</evidence>
<reference evidence="12" key="1">
    <citation type="submission" date="2020-11" db="EMBL/GenBank/DDBJ databases">
        <authorList>
            <person name="Tran Van P."/>
        </authorList>
    </citation>
    <scope>NUCLEOTIDE SEQUENCE</scope>
</reference>
<dbReference type="SUPFAM" id="SSF57667">
    <property type="entry name" value="beta-beta-alpha zinc fingers"/>
    <property type="match status" value="2"/>
</dbReference>
<evidence type="ECO:0000256" key="9">
    <source>
        <dbReference type="ARBA" id="ARBA00023242"/>
    </source>
</evidence>
<evidence type="ECO:0000313" key="13">
    <source>
        <dbReference type="Proteomes" id="UP000678499"/>
    </source>
</evidence>
<dbReference type="GO" id="GO:0005634">
    <property type="term" value="C:nucleus"/>
    <property type="evidence" value="ECO:0007669"/>
    <property type="project" value="UniProtKB-SubCell"/>
</dbReference>
<keyword evidence="6" id="KW-0805">Transcription regulation</keyword>
<organism evidence="12">
    <name type="scientific">Notodromas monacha</name>
    <dbReference type="NCBI Taxonomy" id="399045"/>
    <lineage>
        <taxon>Eukaryota</taxon>
        <taxon>Metazoa</taxon>
        <taxon>Ecdysozoa</taxon>
        <taxon>Arthropoda</taxon>
        <taxon>Crustacea</taxon>
        <taxon>Oligostraca</taxon>
        <taxon>Ostracoda</taxon>
        <taxon>Podocopa</taxon>
        <taxon>Podocopida</taxon>
        <taxon>Cypridocopina</taxon>
        <taxon>Cypridoidea</taxon>
        <taxon>Cyprididae</taxon>
        <taxon>Notodromas</taxon>
    </lineage>
</organism>
<gene>
    <name evidence="12" type="ORF">NMOB1V02_LOCUS351</name>
</gene>
<feature type="domain" description="C2H2-type" evidence="11">
    <location>
        <begin position="346"/>
        <end position="374"/>
    </location>
</feature>
<keyword evidence="7" id="KW-0238">DNA-binding</keyword>
<evidence type="ECO:0000256" key="4">
    <source>
        <dbReference type="ARBA" id="ARBA00022771"/>
    </source>
</evidence>
<accession>A0A7R9BDN5</accession>
<dbReference type="EMBL" id="CAJPEX010000029">
    <property type="protein sequence ID" value="CAG0912569.1"/>
    <property type="molecule type" value="Genomic_DNA"/>
</dbReference>
<feature type="domain" description="C2H2-type" evidence="11">
    <location>
        <begin position="290"/>
        <end position="317"/>
    </location>
</feature>
<evidence type="ECO:0000256" key="10">
    <source>
        <dbReference type="PROSITE-ProRule" id="PRU00042"/>
    </source>
</evidence>
<dbReference type="GO" id="GO:0008270">
    <property type="term" value="F:zinc ion binding"/>
    <property type="evidence" value="ECO:0007669"/>
    <property type="project" value="UniProtKB-KW"/>
</dbReference>
<dbReference type="PANTHER" id="PTHR24376">
    <property type="entry name" value="ZINC FINGER PROTEIN"/>
    <property type="match status" value="1"/>
</dbReference>
<keyword evidence="9" id="KW-0539">Nucleus</keyword>
<dbReference type="Pfam" id="PF00096">
    <property type="entry name" value="zf-C2H2"/>
    <property type="match status" value="1"/>
</dbReference>
<keyword evidence="5" id="KW-0862">Zinc</keyword>
<evidence type="ECO:0000256" key="5">
    <source>
        <dbReference type="ARBA" id="ARBA00022833"/>
    </source>
</evidence>
<evidence type="ECO:0000259" key="11">
    <source>
        <dbReference type="PROSITE" id="PS50157"/>
    </source>
</evidence>
<evidence type="ECO:0000256" key="6">
    <source>
        <dbReference type="ARBA" id="ARBA00023015"/>
    </source>
</evidence>
<dbReference type="GO" id="GO:0001228">
    <property type="term" value="F:DNA-binding transcription activator activity, RNA polymerase II-specific"/>
    <property type="evidence" value="ECO:0007669"/>
    <property type="project" value="TreeGrafter"/>
</dbReference>
<name>A0A7R9BDN5_9CRUS</name>
<protein>
    <recommendedName>
        <fullName evidence="11">C2H2-type domain-containing protein</fullName>
    </recommendedName>
</protein>
<dbReference type="GO" id="GO:0000978">
    <property type="term" value="F:RNA polymerase II cis-regulatory region sequence-specific DNA binding"/>
    <property type="evidence" value="ECO:0007669"/>
    <property type="project" value="TreeGrafter"/>
</dbReference>
<evidence type="ECO:0000256" key="3">
    <source>
        <dbReference type="ARBA" id="ARBA00022737"/>
    </source>
</evidence>
<evidence type="ECO:0000256" key="7">
    <source>
        <dbReference type="ARBA" id="ARBA00023125"/>
    </source>
</evidence>
<dbReference type="PROSITE" id="PS00028">
    <property type="entry name" value="ZINC_FINGER_C2H2_1"/>
    <property type="match status" value="9"/>
</dbReference>
<comment type="subcellular location">
    <subcellularLocation>
        <location evidence="1">Nucleus</location>
    </subcellularLocation>
</comment>
<keyword evidence="8" id="KW-0804">Transcription</keyword>
<proteinExistence type="predicted"/>
<dbReference type="PANTHER" id="PTHR24376:SF235">
    <property type="entry name" value="C2H2-TYPE DOMAIN-CONTAINING PROTEIN"/>
    <property type="match status" value="1"/>
</dbReference>
<dbReference type="InterPro" id="IPR041697">
    <property type="entry name" value="Znf-C2H2_11"/>
</dbReference>
<dbReference type="AlphaFoldDB" id="A0A7R9BDN5"/>
<keyword evidence="13" id="KW-1185">Reference proteome</keyword>
<dbReference type="Pfam" id="PF16622">
    <property type="entry name" value="zf-C2H2_11"/>
    <property type="match status" value="1"/>
</dbReference>
<feature type="domain" description="C2H2-type" evidence="11">
    <location>
        <begin position="491"/>
        <end position="513"/>
    </location>
</feature>
<evidence type="ECO:0000256" key="1">
    <source>
        <dbReference type="ARBA" id="ARBA00004123"/>
    </source>
</evidence>
<dbReference type="InterPro" id="IPR013087">
    <property type="entry name" value="Znf_C2H2_type"/>
</dbReference>
<dbReference type="Proteomes" id="UP000678499">
    <property type="component" value="Unassembled WGS sequence"/>
</dbReference>
<evidence type="ECO:0000256" key="2">
    <source>
        <dbReference type="ARBA" id="ARBA00022723"/>
    </source>
</evidence>
<dbReference type="OrthoDB" id="6353280at2759"/>
<dbReference type="PROSITE" id="PS50157">
    <property type="entry name" value="ZINC_FINGER_C2H2_2"/>
    <property type="match status" value="4"/>
</dbReference>
<feature type="domain" description="C2H2-type" evidence="11">
    <location>
        <begin position="519"/>
        <end position="547"/>
    </location>
</feature>
<sequence>MVTSVALFNCRYCGELFDSLAATAVHEVLEHVKDFQCLECGLSAAGIVWKHMICHKNSKQDAIPFTDEDPTGEIGKFKNKLEELIGESSDDQWRLDEPDCEEADQQDQSGIHEILVSVEDDFEFDEDDEVENTHFIHGYDFQVKIQRSETKCDLETGADARSSSSHEEFSPELRKTYKNLLYDAEYSIELLREIEREVSSTPSLIEGAVKIESSARPKSPALTAIDASVNKSVDFLETCYDAFAGMHEGRKKKESPVDLMCESCSLFFKTAGALLVHKMIVHGDSSARNFTCTKCDQSFKLRSSFLQHLLRSCHGKPYKCQKEACFMIFRTKEERKAHYLASHELTRCSVCGQGFCTPHNVKQHFDMVHGGPCEEIRCKYCGESFYNTALFVKHEVKCGRFTRSSEYALNARVGVRDLFDVDTDLSHGQRITVLPVKPYDDMLVAGNMSTTIVGGNKPFQCCECLVRFKDEQILSTHTSECHIRTDGGIMHKCAECGIIFKSRISIRRHMYSHPDLFELQCRFCPRKFASRDSLSKHVQTVHYGDRHTKKRFSGLKEKKELIRCSTCLIRYDTVKDLNDHIAQNHQRGKRGGSHFCCICREEYSSPRLLRKHLNSHPEVARHKCWRCPARFVSRGSVRWHFEEMHGQGRNRKYFESEMNDD</sequence>
<evidence type="ECO:0000313" key="12">
    <source>
        <dbReference type="EMBL" id="CAD7272417.1"/>
    </source>
</evidence>
<dbReference type="InterPro" id="IPR036236">
    <property type="entry name" value="Znf_C2H2_sf"/>
</dbReference>
<dbReference type="Gene3D" id="3.30.160.60">
    <property type="entry name" value="Classic Zinc Finger"/>
    <property type="match status" value="5"/>
</dbReference>
<keyword evidence="4 10" id="KW-0863">Zinc-finger</keyword>
<keyword evidence="3" id="KW-0677">Repeat</keyword>
<keyword evidence="2" id="KW-0479">Metal-binding</keyword>